<dbReference type="OrthoDB" id="9675250at2759"/>
<dbReference type="GO" id="GO:0016787">
    <property type="term" value="F:hydrolase activity"/>
    <property type="evidence" value="ECO:0007669"/>
    <property type="project" value="InterPro"/>
</dbReference>
<evidence type="ECO:0000259" key="2">
    <source>
        <dbReference type="Pfam" id="PF00149"/>
    </source>
</evidence>
<dbReference type="PANTHER" id="PTHR16509">
    <property type="match status" value="1"/>
</dbReference>
<evidence type="ECO:0000313" key="4">
    <source>
        <dbReference type="Proteomes" id="UP000031737"/>
    </source>
</evidence>
<dbReference type="EMBL" id="AUPL01003246">
    <property type="protein sequence ID" value="ESL09041.1"/>
    <property type="molecule type" value="Genomic_DNA"/>
</dbReference>
<gene>
    <name evidence="3" type="ORF">TRSC58_03246</name>
</gene>
<keyword evidence="1" id="KW-1133">Transmembrane helix</keyword>
<proteinExistence type="predicted"/>
<comment type="caution">
    <text evidence="3">The sequence shown here is derived from an EMBL/GenBank/DDBJ whole genome shotgun (WGS) entry which is preliminary data.</text>
</comment>
<dbReference type="PANTHER" id="PTHR16509:SF1">
    <property type="entry name" value="MANGANESE-DEPENDENT ADP-RIBOSE_CDP-ALCOHOL DIPHOSPHATASE"/>
    <property type="match status" value="1"/>
</dbReference>
<keyword evidence="4" id="KW-1185">Reference proteome</keyword>
<evidence type="ECO:0000313" key="3">
    <source>
        <dbReference type="EMBL" id="ESL09041.1"/>
    </source>
</evidence>
<name>A0A061J4K4_TRYRA</name>
<organism evidence="3 4">
    <name type="scientific">Trypanosoma rangeli SC58</name>
    <dbReference type="NCBI Taxonomy" id="429131"/>
    <lineage>
        <taxon>Eukaryota</taxon>
        <taxon>Discoba</taxon>
        <taxon>Euglenozoa</taxon>
        <taxon>Kinetoplastea</taxon>
        <taxon>Metakinetoplastina</taxon>
        <taxon>Trypanosomatida</taxon>
        <taxon>Trypanosomatidae</taxon>
        <taxon>Trypanosoma</taxon>
        <taxon>Herpetosoma</taxon>
    </lineage>
</organism>
<sequence length="522" mass="59420">MGGNNKAGVGLLQVVLARRQHGVGGGDHGSRKPAMVRSMILLQLLLFLGLAMSCCGEEVRSTRKLLTMGLVADTHYDTFPAGERAPWETMRHWMREQRKRTTTTTLRRYDVAKDKLDEAIALFNRVPDMSVIVNLGDLVNNDLMWNLRPILDSFNRAKAPHYSVLGNHDLRAHNDRFGKTNKTQEAWLMRKMGLRRWYYTIDHPPFRFIFLDSMANDPENTNMTAKEAQTKWLEEQLYAVKAAGRVAVLFAHVPIGFETNRLGPLLNAYEQMPLVFSGHNHKGDYTVQGTHRVHCVTLEGQIETLTNAFAVVEVFEDRAELTGFGRVPSRILRFQPHVVRLLQAYHGPLRHNLSSQGCQPPSAEKLWASEVLQRPPTLQMNIPYYRKPALLPALAQSFPRTRFYVELMTWPDTKQTHTIRGLEEPVDLTSATRRRTLLINGTFVIEGAPGATRQISASNATFMNLGKDVAQAGKQDYLESADVDTLREKDWIFILAVWFFLLAFTLVLLWGVRRKAHARRRV</sequence>
<dbReference type="Proteomes" id="UP000031737">
    <property type="component" value="Unassembled WGS sequence"/>
</dbReference>
<dbReference type="Pfam" id="PF00149">
    <property type="entry name" value="Metallophos"/>
    <property type="match status" value="1"/>
</dbReference>
<reference evidence="3 4" key="1">
    <citation type="submission" date="2013-07" db="EMBL/GenBank/DDBJ databases">
        <authorList>
            <person name="Stoco P.H."/>
            <person name="Wagner G."/>
            <person name="Gerber A."/>
            <person name="Zaha A."/>
            <person name="Thompson C."/>
            <person name="Bartholomeu D.C."/>
            <person name="Luckemeyer D.D."/>
            <person name="Bahia D."/>
            <person name="Loreto E."/>
            <person name="Prestes E.B."/>
            <person name="Lima F.M."/>
            <person name="Rodrigues-Luiz G."/>
            <person name="Vallejo G.A."/>
            <person name="Filho J.F."/>
            <person name="Monteiro K.M."/>
            <person name="Tyler K.M."/>
            <person name="de Almeida L.G."/>
            <person name="Ortiz M.F."/>
            <person name="Siervo M.A."/>
            <person name="de Moraes M.H."/>
            <person name="Cunha O.L."/>
            <person name="Mendonca-Neto R."/>
            <person name="Silva R."/>
            <person name="Teixeira S.M."/>
            <person name="Murta S.M."/>
            <person name="Sincero T.C."/>
            <person name="Mendes T.A."/>
            <person name="Urmenyi T.P."/>
            <person name="Silva V.G."/>
            <person name="da Rocha W.D."/>
            <person name="Andersson B."/>
            <person name="Romanha A.J."/>
            <person name="Steindel M."/>
            <person name="de Vasconcelos A.T."/>
            <person name="Grisard E.C."/>
        </authorList>
    </citation>
    <scope>NUCLEOTIDE SEQUENCE [LARGE SCALE GENOMIC DNA]</scope>
    <source>
        <strain evidence="3 4">SC58</strain>
    </source>
</reference>
<dbReference type="Gene3D" id="3.60.21.10">
    <property type="match status" value="2"/>
</dbReference>
<dbReference type="InterPro" id="IPR029052">
    <property type="entry name" value="Metallo-depent_PP-like"/>
</dbReference>
<evidence type="ECO:0000256" key="1">
    <source>
        <dbReference type="SAM" id="Phobius"/>
    </source>
</evidence>
<accession>A0A061J4K4</accession>
<protein>
    <submittedName>
        <fullName evidence="3">Serine/threonine protein phosphatase</fullName>
    </submittedName>
</protein>
<dbReference type="InterPro" id="IPR004843">
    <property type="entry name" value="Calcineurin-like_PHP"/>
</dbReference>
<feature type="transmembrane region" description="Helical" evidence="1">
    <location>
        <begin position="491"/>
        <end position="512"/>
    </location>
</feature>
<dbReference type="SUPFAM" id="SSF56300">
    <property type="entry name" value="Metallo-dependent phosphatases"/>
    <property type="match status" value="1"/>
</dbReference>
<keyword evidence="1" id="KW-0812">Transmembrane</keyword>
<feature type="domain" description="Calcineurin-like phosphoesterase" evidence="2">
    <location>
        <begin position="70"/>
        <end position="282"/>
    </location>
</feature>
<dbReference type="VEuPathDB" id="TriTrypDB:TRSC58_03246"/>
<dbReference type="AlphaFoldDB" id="A0A061J4K4"/>
<keyword evidence="1" id="KW-0472">Membrane</keyword>